<dbReference type="PANTHER" id="PTHR28208:SF3">
    <property type="entry name" value="PHOSPHATIDATE PHOSPHATASE APP1"/>
    <property type="match status" value="1"/>
</dbReference>
<dbReference type="OrthoDB" id="9789875at2"/>
<dbReference type="Pfam" id="PF09949">
    <property type="entry name" value="APP1_cat"/>
    <property type="match status" value="1"/>
</dbReference>
<evidence type="ECO:0000259" key="2">
    <source>
        <dbReference type="Pfam" id="PF09949"/>
    </source>
</evidence>
<dbReference type="InterPro" id="IPR052935">
    <property type="entry name" value="Mg2+_PAP"/>
</dbReference>
<dbReference type="Proteomes" id="UP000199012">
    <property type="component" value="Unassembled WGS sequence"/>
</dbReference>
<dbReference type="RefSeq" id="WP_090033874.1">
    <property type="nucleotide sequence ID" value="NZ_BONM01000036.1"/>
</dbReference>
<accession>A0A1I0ZVT3</accession>
<evidence type="ECO:0000256" key="1">
    <source>
        <dbReference type="SAM" id="MobiDB-lite"/>
    </source>
</evidence>
<proteinExistence type="predicted"/>
<sequence length="377" mass="40607">MTTTSAGGAVSRRPHAAARWEDRLNRRVVAVLRRRGWTERVEAYAGYGGPGWVRVLARVVLAAPAVADADLPGAGGAEQAGAPEDAPAVRGWRSFATAQVPGGRLHARIGTVEHDLPADRGGYVDVVVSSDLPPGWHDVVLTSVDGRSSTARIHVVGAEEQVGLVSDIDDTVMVTRLPRPLVAAWNVLVRSESAREPVPGMSRLYAALTGGQERFPVVYLSTGAWNAGPAIARFLHRHRYPGGPLLLTDWGPTNTGWFRSGREHKRAQLERLVTELPQVRWLLVGDDGQRDPEVYAEVVRRHPDRVRAVLLRQLTFAEHVLAHGAPVPVPQRPADRGGPAAGTGTGAEDQLPVEVLQGPDGDALLDEARRRGLLPDA</sequence>
<feature type="region of interest" description="Disordered" evidence="1">
    <location>
        <begin position="326"/>
        <end position="377"/>
    </location>
</feature>
<dbReference type="EMBL" id="FOKA01000013">
    <property type="protein sequence ID" value="SFB29657.1"/>
    <property type="molecule type" value="Genomic_DNA"/>
</dbReference>
<dbReference type="STRING" id="988821.SAMN05421867_11323"/>
<feature type="domain" description="Phosphatidate phosphatase APP1 catalytic" evidence="2">
    <location>
        <begin position="162"/>
        <end position="313"/>
    </location>
</feature>
<evidence type="ECO:0000313" key="3">
    <source>
        <dbReference type="EMBL" id="SFB29657.1"/>
    </source>
</evidence>
<dbReference type="InterPro" id="IPR019236">
    <property type="entry name" value="APP1_cat"/>
</dbReference>
<dbReference type="AlphaFoldDB" id="A0A1I0ZVT3"/>
<reference evidence="3 4" key="1">
    <citation type="submission" date="2016-10" db="EMBL/GenBank/DDBJ databases">
        <authorList>
            <person name="de Groot N.N."/>
        </authorList>
    </citation>
    <scope>NUCLEOTIDE SEQUENCE [LARGE SCALE GENOMIC DNA]</scope>
    <source>
        <strain evidence="3 4">CGMCC 4.6945</strain>
    </source>
</reference>
<evidence type="ECO:0000313" key="4">
    <source>
        <dbReference type="Proteomes" id="UP000199012"/>
    </source>
</evidence>
<organism evidence="3 4">
    <name type="scientific">Cellulomonas marina</name>
    <dbReference type="NCBI Taxonomy" id="988821"/>
    <lineage>
        <taxon>Bacteria</taxon>
        <taxon>Bacillati</taxon>
        <taxon>Actinomycetota</taxon>
        <taxon>Actinomycetes</taxon>
        <taxon>Micrococcales</taxon>
        <taxon>Cellulomonadaceae</taxon>
        <taxon>Cellulomonas</taxon>
    </lineage>
</organism>
<dbReference type="PANTHER" id="PTHR28208">
    <property type="entry name" value="PHOSPHATIDATE PHOSPHATASE APP1"/>
    <property type="match status" value="1"/>
</dbReference>
<name>A0A1I0ZVT3_9CELL</name>
<dbReference type="GO" id="GO:0008195">
    <property type="term" value="F:phosphatidate phosphatase activity"/>
    <property type="evidence" value="ECO:0007669"/>
    <property type="project" value="InterPro"/>
</dbReference>
<keyword evidence="4" id="KW-1185">Reference proteome</keyword>
<gene>
    <name evidence="3" type="ORF">SAMN05421867_11323</name>
</gene>
<protein>
    <submittedName>
        <fullName evidence="3">Phosphatidate phosphatase APP1</fullName>
    </submittedName>
</protein>